<evidence type="ECO:0000256" key="8">
    <source>
        <dbReference type="SAM" id="Phobius"/>
    </source>
</evidence>
<gene>
    <name evidence="9" type="ORF">FK268_04545</name>
</gene>
<dbReference type="EMBL" id="VIGV01000001">
    <property type="protein sequence ID" value="TWS26502.1"/>
    <property type="molecule type" value="Genomic_DNA"/>
</dbReference>
<evidence type="ECO:0000256" key="6">
    <source>
        <dbReference type="ARBA" id="ARBA00022989"/>
    </source>
</evidence>
<dbReference type="GO" id="GO:0033214">
    <property type="term" value="P:siderophore-iron import into cell"/>
    <property type="evidence" value="ECO:0007669"/>
    <property type="project" value="TreeGrafter"/>
</dbReference>
<feature type="transmembrane region" description="Helical" evidence="8">
    <location>
        <begin position="197"/>
        <end position="220"/>
    </location>
</feature>
<dbReference type="InterPro" id="IPR000522">
    <property type="entry name" value="ABC_transptr_permease_BtuC"/>
</dbReference>
<protein>
    <submittedName>
        <fullName evidence="9">Iron ABC transporter permease</fullName>
    </submittedName>
</protein>
<feature type="transmembrane region" description="Helical" evidence="8">
    <location>
        <begin position="110"/>
        <end position="130"/>
    </location>
</feature>
<accession>A0A5C5RV24</accession>
<evidence type="ECO:0000256" key="3">
    <source>
        <dbReference type="ARBA" id="ARBA00022448"/>
    </source>
</evidence>
<evidence type="ECO:0000313" key="9">
    <source>
        <dbReference type="EMBL" id="TWS26502.1"/>
    </source>
</evidence>
<evidence type="ECO:0000256" key="2">
    <source>
        <dbReference type="ARBA" id="ARBA00007935"/>
    </source>
</evidence>
<dbReference type="Proteomes" id="UP000319792">
    <property type="component" value="Unassembled WGS sequence"/>
</dbReference>
<feature type="transmembrane region" description="Helical" evidence="8">
    <location>
        <begin position="167"/>
        <end position="190"/>
    </location>
</feature>
<evidence type="ECO:0000313" key="10">
    <source>
        <dbReference type="Proteomes" id="UP000319792"/>
    </source>
</evidence>
<dbReference type="SUPFAM" id="SSF81345">
    <property type="entry name" value="ABC transporter involved in vitamin B12 uptake, BtuC"/>
    <property type="match status" value="1"/>
</dbReference>
<comment type="subcellular location">
    <subcellularLocation>
        <location evidence="1">Cell membrane</location>
        <topology evidence="1">Multi-pass membrane protein</topology>
    </subcellularLocation>
</comment>
<reference evidence="9 10" key="1">
    <citation type="submission" date="2019-08" db="EMBL/GenBank/DDBJ databases">
        <title>Tsukamurella conjunctivitidis sp. nov., Tsukamurella assacharolytica sp. nov. and Tsukamurella sputae sp. nov. isolated from patients with conjunctivitis, bacteraemia (lymphoma) and respiratory infection (sputum) in Hong Kong.</title>
        <authorList>
            <person name="Fok K.M.N."/>
            <person name="Fong J.Y.H."/>
        </authorList>
    </citation>
    <scope>NUCLEOTIDE SEQUENCE [LARGE SCALE GENOMIC DNA]</scope>
    <source>
        <strain evidence="9 10">HKU70</strain>
    </source>
</reference>
<dbReference type="AlphaFoldDB" id="A0A5C5RV24"/>
<keyword evidence="4" id="KW-1003">Cell membrane</keyword>
<organism evidence="9 10">
    <name type="scientific">Tsukamurella sputi</name>
    <dbReference type="NCBI Taxonomy" id="2591848"/>
    <lineage>
        <taxon>Bacteria</taxon>
        <taxon>Bacillati</taxon>
        <taxon>Actinomycetota</taxon>
        <taxon>Actinomycetes</taxon>
        <taxon>Mycobacteriales</taxon>
        <taxon>Tsukamurellaceae</taxon>
        <taxon>Tsukamurella</taxon>
    </lineage>
</organism>
<sequence length="384" mass="39514">MAGDTGDAVRRRAHLPRARGWITSTDAPSTAGPAPDDVAALARWRWRKRAILVAAVLVTVALAWLGVVHGVTDISSRRLLATVLPGGGSLGRPLDWLEWSALIDLRLPRIALAVVAGAGLAWCGCGMQIITGNPMASPFTTGISHAAAFGAALSILGAFTIGGSATAATIASAFVMACLCSLLVVGIASAARLGPTAIVLSGIAISYLFAALSAGMQYVADERALSAIVSWTFGDLGRGDWNRIGVITVVVALAGVHTLANARRFQRLAAGDEAAIALGVPVRRLRLETGFVVTGVAATIISVTGVIGFVGLVAPHIAGMLVGADERYRLPLAGIVGAAVVLGADLAGRLVLSPVIVPVGIVVSLVGVPMFLWLILREGRWARR</sequence>
<evidence type="ECO:0000256" key="5">
    <source>
        <dbReference type="ARBA" id="ARBA00022692"/>
    </source>
</evidence>
<dbReference type="Gene3D" id="1.10.3470.10">
    <property type="entry name" value="ABC transporter involved in vitamin B12 uptake, BtuC"/>
    <property type="match status" value="1"/>
</dbReference>
<feature type="transmembrane region" description="Helical" evidence="8">
    <location>
        <begin position="240"/>
        <end position="260"/>
    </location>
</feature>
<keyword evidence="6 8" id="KW-1133">Transmembrane helix</keyword>
<dbReference type="PANTHER" id="PTHR30472">
    <property type="entry name" value="FERRIC ENTEROBACTIN TRANSPORT SYSTEM PERMEASE PROTEIN"/>
    <property type="match status" value="1"/>
</dbReference>
<comment type="caution">
    <text evidence="9">The sequence shown here is derived from an EMBL/GenBank/DDBJ whole genome shotgun (WGS) entry which is preliminary data.</text>
</comment>
<keyword evidence="3" id="KW-0813">Transport</keyword>
<dbReference type="InterPro" id="IPR037294">
    <property type="entry name" value="ABC_BtuC-like"/>
</dbReference>
<dbReference type="GO" id="GO:0022857">
    <property type="term" value="F:transmembrane transporter activity"/>
    <property type="evidence" value="ECO:0007669"/>
    <property type="project" value="InterPro"/>
</dbReference>
<dbReference type="OrthoDB" id="9782305at2"/>
<keyword evidence="7 8" id="KW-0472">Membrane</keyword>
<keyword evidence="5 8" id="KW-0812">Transmembrane</keyword>
<dbReference type="CDD" id="cd06550">
    <property type="entry name" value="TM_ABC_iron-siderophores_like"/>
    <property type="match status" value="1"/>
</dbReference>
<feature type="transmembrane region" description="Helical" evidence="8">
    <location>
        <begin position="291"/>
        <end position="318"/>
    </location>
</feature>
<evidence type="ECO:0000256" key="7">
    <source>
        <dbReference type="ARBA" id="ARBA00023136"/>
    </source>
</evidence>
<name>A0A5C5RV24_9ACTN</name>
<feature type="transmembrane region" description="Helical" evidence="8">
    <location>
        <begin position="142"/>
        <end position="161"/>
    </location>
</feature>
<proteinExistence type="inferred from homology"/>
<dbReference type="Pfam" id="PF01032">
    <property type="entry name" value="FecCD"/>
    <property type="match status" value="1"/>
</dbReference>
<evidence type="ECO:0000256" key="1">
    <source>
        <dbReference type="ARBA" id="ARBA00004651"/>
    </source>
</evidence>
<feature type="transmembrane region" description="Helical" evidence="8">
    <location>
        <begin position="355"/>
        <end position="376"/>
    </location>
</feature>
<comment type="similarity">
    <text evidence="2">Belongs to the binding-protein-dependent transport system permease family. FecCD subfamily.</text>
</comment>
<dbReference type="GO" id="GO:0005886">
    <property type="term" value="C:plasma membrane"/>
    <property type="evidence" value="ECO:0007669"/>
    <property type="project" value="UniProtKB-SubCell"/>
</dbReference>
<evidence type="ECO:0000256" key="4">
    <source>
        <dbReference type="ARBA" id="ARBA00022475"/>
    </source>
</evidence>
<feature type="transmembrane region" description="Helical" evidence="8">
    <location>
        <begin position="50"/>
        <end position="71"/>
    </location>
</feature>
<dbReference type="PANTHER" id="PTHR30472:SF25">
    <property type="entry name" value="ABC TRANSPORTER PERMEASE PROTEIN MJ0876-RELATED"/>
    <property type="match status" value="1"/>
</dbReference>
<keyword evidence="10" id="KW-1185">Reference proteome</keyword>